<organism evidence="2 3">
    <name type="scientific">Desmophyllum pertusum</name>
    <dbReference type="NCBI Taxonomy" id="174260"/>
    <lineage>
        <taxon>Eukaryota</taxon>
        <taxon>Metazoa</taxon>
        <taxon>Cnidaria</taxon>
        <taxon>Anthozoa</taxon>
        <taxon>Hexacorallia</taxon>
        <taxon>Scleractinia</taxon>
        <taxon>Caryophylliina</taxon>
        <taxon>Caryophylliidae</taxon>
        <taxon>Desmophyllum</taxon>
    </lineage>
</organism>
<dbReference type="OrthoDB" id="5953523at2759"/>
<keyword evidence="1" id="KW-1133">Transmembrane helix</keyword>
<reference evidence="2" key="1">
    <citation type="submission" date="2023-01" db="EMBL/GenBank/DDBJ databases">
        <title>Genome assembly of the deep-sea coral Lophelia pertusa.</title>
        <authorList>
            <person name="Herrera S."/>
            <person name="Cordes E."/>
        </authorList>
    </citation>
    <scope>NUCLEOTIDE SEQUENCE</scope>
    <source>
        <strain evidence="2">USNM1676648</strain>
        <tissue evidence="2">Polyp</tissue>
    </source>
</reference>
<keyword evidence="3" id="KW-1185">Reference proteome</keyword>
<dbReference type="EMBL" id="MU825396">
    <property type="protein sequence ID" value="KAJ7394648.1"/>
    <property type="molecule type" value="Genomic_DNA"/>
</dbReference>
<comment type="caution">
    <text evidence="2">The sequence shown here is derived from an EMBL/GenBank/DDBJ whole genome shotgun (WGS) entry which is preliminary data.</text>
</comment>
<feature type="transmembrane region" description="Helical" evidence="1">
    <location>
        <begin position="477"/>
        <end position="501"/>
    </location>
</feature>
<gene>
    <name evidence="2" type="ORF">OS493_000468</name>
</gene>
<keyword evidence="1" id="KW-0812">Transmembrane</keyword>
<proteinExistence type="predicted"/>
<evidence type="ECO:0000313" key="3">
    <source>
        <dbReference type="Proteomes" id="UP001163046"/>
    </source>
</evidence>
<name>A0A9X0DDE3_9CNID</name>
<evidence type="ECO:0000313" key="2">
    <source>
        <dbReference type="EMBL" id="KAJ7394648.1"/>
    </source>
</evidence>
<evidence type="ECO:0000256" key="1">
    <source>
        <dbReference type="SAM" id="Phobius"/>
    </source>
</evidence>
<protein>
    <submittedName>
        <fullName evidence="2">Uncharacterized protein</fullName>
    </submittedName>
</protein>
<feature type="transmembrane region" description="Helical" evidence="1">
    <location>
        <begin position="340"/>
        <end position="359"/>
    </location>
</feature>
<sequence length="532" mass="58721">MTLHGLNHKKKRRSVTKHLYMMLQQTMSAVVIGVALFTAISLADDQCKGGNINQQLCQKTCNFSRCSCDMTKTSSFSSCFTEVSFSHFLSSNGLFWKAHLFAEVLFCAALDHGALRLTVRVRCCRDLFKPGVQIKDNKMLSTIFFAAVFLVTAEAVKPPTEKCNSVTSNTCFQQCNSTSCNCAPSVEGYVYNECSQACGSKQCKEITCSSGTCYQKCHDCRMECTSDVDYCSQQCLSGACSFKCSAKRCVQECGGKECKHLPSGHDEPFIPRLYLVILAGLFAATTILTCLALVLSCSQMGCRRRRPVRLVTRDLGSSGRFFEAEVAFRRQHFLLYNADIKMLCFIVVITGFLLAADVVTSSTENCNVMVSNTCLQHCRDSSCKCGVSYGNSEYSTCNQACADSKCKTMTCSSGTCYQKCHNCHMECTSDVGYCRQQCLSGACSFTCNAKRCVQEGCNGKECEHVTPATCRTIFPRAYLLILAGLFAATAILSFLALVLSFREMEFWNRRATYSKIRSVSISVDSLNSLEST</sequence>
<keyword evidence="1" id="KW-0472">Membrane</keyword>
<dbReference type="AlphaFoldDB" id="A0A9X0DDE3"/>
<feature type="transmembrane region" description="Helical" evidence="1">
    <location>
        <begin position="273"/>
        <end position="296"/>
    </location>
</feature>
<accession>A0A9X0DDE3</accession>
<dbReference type="Proteomes" id="UP001163046">
    <property type="component" value="Unassembled WGS sequence"/>
</dbReference>